<dbReference type="PANTHER" id="PTHR33164">
    <property type="entry name" value="TRANSCRIPTIONAL REGULATOR, MARR FAMILY"/>
    <property type="match status" value="1"/>
</dbReference>
<dbReference type="PROSITE" id="PS50995">
    <property type="entry name" value="HTH_MARR_2"/>
    <property type="match status" value="1"/>
</dbReference>
<keyword evidence="2" id="KW-0238">DNA-binding</keyword>
<accession>A0AAW8EUC6</accession>
<dbReference type="InterPro" id="IPR000835">
    <property type="entry name" value="HTH_MarR-typ"/>
</dbReference>
<keyword evidence="3" id="KW-1185">Reference proteome</keyword>
<dbReference type="SMART" id="SM00347">
    <property type="entry name" value="HTH_MARR"/>
    <property type="match status" value="1"/>
</dbReference>
<dbReference type="PANTHER" id="PTHR33164:SF43">
    <property type="entry name" value="HTH-TYPE TRANSCRIPTIONAL REPRESSOR YETL"/>
    <property type="match status" value="1"/>
</dbReference>
<dbReference type="SUPFAM" id="SSF46785">
    <property type="entry name" value="Winged helix' DNA-binding domain"/>
    <property type="match status" value="1"/>
</dbReference>
<dbReference type="InterPro" id="IPR036390">
    <property type="entry name" value="WH_DNA-bd_sf"/>
</dbReference>
<dbReference type="GO" id="GO:0003700">
    <property type="term" value="F:DNA-binding transcription factor activity"/>
    <property type="evidence" value="ECO:0007669"/>
    <property type="project" value="InterPro"/>
</dbReference>
<dbReference type="GO" id="GO:0003677">
    <property type="term" value="F:DNA binding"/>
    <property type="evidence" value="ECO:0007669"/>
    <property type="project" value="UniProtKB-KW"/>
</dbReference>
<dbReference type="Proteomes" id="UP001244427">
    <property type="component" value="Unassembled WGS sequence"/>
</dbReference>
<comment type="caution">
    <text evidence="2">The sequence shown here is derived from an EMBL/GenBank/DDBJ whole genome shotgun (WGS) entry which is preliminary data.</text>
</comment>
<dbReference type="Gene3D" id="1.10.10.10">
    <property type="entry name" value="Winged helix-like DNA-binding domain superfamily/Winged helix DNA-binding domain"/>
    <property type="match status" value="1"/>
</dbReference>
<reference evidence="2 3" key="1">
    <citation type="submission" date="2023-07" db="EMBL/GenBank/DDBJ databases">
        <title>Comparative genomics of wheat-associated soil bacteria to identify genetic determinants of phenazine resistance.</title>
        <authorList>
            <person name="Mouncey N."/>
        </authorList>
    </citation>
    <scope>NUCLEOTIDE SEQUENCE [LARGE SCALE GENOMIC DNA]</scope>
    <source>
        <strain evidence="2 3">W4I9-1</strain>
    </source>
</reference>
<feature type="domain" description="HTH marR-type" evidence="1">
    <location>
        <begin position="1"/>
        <end position="134"/>
    </location>
</feature>
<gene>
    <name evidence="2" type="ORF">QFZ53_001074</name>
</gene>
<dbReference type="EMBL" id="JAUSXV010000001">
    <property type="protein sequence ID" value="MDQ0646878.1"/>
    <property type="molecule type" value="Genomic_DNA"/>
</dbReference>
<dbReference type="Pfam" id="PF12802">
    <property type="entry name" value="MarR_2"/>
    <property type="match status" value="1"/>
</dbReference>
<evidence type="ECO:0000313" key="3">
    <source>
        <dbReference type="Proteomes" id="UP001244427"/>
    </source>
</evidence>
<dbReference type="GO" id="GO:0006950">
    <property type="term" value="P:response to stress"/>
    <property type="evidence" value="ECO:0007669"/>
    <property type="project" value="TreeGrafter"/>
</dbReference>
<organism evidence="2 3">
    <name type="scientific">Microbacterium natoriense</name>
    <dbReference type="NCBI Taxonomy" id="284570"/>
    <lineage>
        <taxon>Bacteria</taxon>
        <taxon>Bacillati</taxon>
        <taxon>Actinomycetota</taxon>
        <taxon>Actinomycetes</taxon>
        <taxon>Micrococcales</taxon>
        <taxon>Microbacteriaceae</taxon>
        <taxon>Microbacterium</taxon>
    </lineage>
</organism>
<sequence length="145" mass="15803">MDLAYELHDLVRTLDRAAERMLRPEGLSYSRYVALVIVCEHPGLTGRDLARGLGVSEPAASGLIKALLRDDLIENSAGPGDGNMRRLHATVAGHDKQQQCAELLGDSLDRNARAIGVDPAQLALTIRTLHDEVRIVRTDISEEPS</sequence>
<evidence type="ECO:0000259" key="1">
    <source>
        <dbReference type="PROSITE" id="PS50995"/>
    </source>
</evidence>
<dbReference type="RefSeq" id="WP_292904400.1">
    <property type="nucleotide sequence ID" value="NZ_JAUSXV010000001.1"/>
</dbReference>
<dbReference type="AlphaFoldDB" id="A0AAW8EUC6"/>
<dbReference type="InterPro" id="IPR039422">
    <property type="entry name" value="MarR/SlyA-like"/>
</dbReference>
<evidence type="ECO:0000313" key="2">
    <source>
        <dbReference type="EMBL" id="MDQ0646878.1"/>
    </source>
</evidence>
<protein>
    <submittedName>
        <fullName evidence="2">DNA-binding MarR family transcriptional regulator</fullName>
    </submittedName>
</protein>
<proteinExistence type="predicted"/>
<dbReference type="InterPro" id="IPR036388">
    <property type="entry name" value="WH-like_DNA-bd_sf"/>
</dbReference>
<name>A0AAW8EUC6_9MICO</name>